<dbReference type="GeneID" id="27321974"/>
<keyword evidence="1" id="KW-1133">Transmembrane helix</keyword>
<sequence length="344" mass="37244">MHLTSALAASAWALQASAFLVPLEVTSPKSAISTVVLSESISPFDLDCPHCPYFTADGSPSPNDVRTKIHLEFGIDTNQELTVNGHSPFSKNQPLALTARQIRPDDGQLGPILDLDFALEKLPAVNSHDTPDLSVTPLRLTILALQGHPVKADTVSISLLASPEQTSIAVVSTLPFKDSPGATTCNTASNWAACRYHAIVSAGLKTRPISYGIQGSFPPAKPGCHMKSGSKSVTKGAHHRHHYHAHHLGRLLHQTLRFFVIPALLGVIGGLVASAIGMVVGQLIVFIWVRFYRGDRRGRVHGRAVEIVVEEDEKDTLLAREDIQPPLYEYVAAEEKADQDEKKS</sequence>
<protein>
    <submittedName>
        <fullName evidence="3">Uncharacterized protein</fullName>
    </submittedName>
</protein>
<name>A0A0D1WUD9_EXOME</name>
<evidence type="ECO:0000256" key="1">
    <source>
        <dbReference type="SAM" id="Phobius"/>
    </source>
</evidence>
<feature type="transmembrane region" description="Helical" evidence="1">
    <location>
        <begin position="259"/>
        <end position="289"/>
    </location>
</feature>
<evidence type="ECO:0000313" key="3">
    <source>
        <dbReference type="EMBL" id="KIV92865.1"/>
    </source>
</evidence>
<evidence type="ECO:0000256" key="2">
    <source>
        <dbReference type="SAM" id="SignalP"/>
    </source>
</evidence>
<reference evidence="3 4" key="1">
    <citation type="submission" date="2015-01" db="EMBL/GenBank/DDBJ databases">
        <title>The Genome Sequence of Exophiala mesophila CBS40295.</title>
        <authorList>
            <consortium name="The Broad Institute Genomics Platform"/>
            <person name="Cuomo C."/>
            <person name="de Hoog S."/>
            <person name="Gorbushina A."/>
            <person name="Stielow B."/>
            <person name="Teixiera M."/>
            <person name="Abouelleil A."/>
            <person name="Chapman S.B."/>
            <person name="Priest M."/>
            <person name="Young S.K."/>
            <person name="Wortman J."/>
            <person name="Nusbaum C."/>
            <person name="Birren B."/>
        </authorList>
    </citation>
    <scope>NUCLEOTIDE SEQUENCE [LARGE SCALE GENOMIC DNA]</scope>
    <source>
        <strain evidence="3 4">CBS 40295</strain>
    </source>
</reference>
<dbReference type="EMBL" id="KN847522">
    <property type="protein sequence ID" value="KIV92865.1"/>
    <property type="molecule type" value="Genomic_DNA"/>
</dbReference>
<dbReference type="VEuPathDB" id="FungiDB:PV10_04129"/>
<keyword evidence="1" id="KW-0812">Transmembrane</keyword>
<proteinExistence type="predicted"/>
<evidence type="ECO:0000313" key="4">
    <source>
        <dbReference type="Proteomes" id="UP000054302"/>
    </source>
</evidence>
<dbReference type="AlphaFoldDB" id="A0A0D1WUD9"/>
<keyword evidence="4" id="KW-1185">Reference proteome</keyword>
<dbReference type="HOGENOM" id="CLU_051864_0_0_1"/>
<feature type="signal peptide" evidence="2">
    <location>
        <begin position="1"/>
        <end position="18"/>
    </location>
</feature>
<accession>A0A0D1WUD9</accession>
<gene>
    <name evidence="3" type="ORF">PV10_04129</name>
</gene>
<keyword evidence="2" id="KW-0732">Signal</keyword>
<organism evidence="3 4">
    <name type="scientific">Exophiala mesophila</name>
    <name type="common">Black yeast-like fungus</name>
    <dbReference type="NCBI Taxonomy" id="212818"/>
    <lineage>
        <taxon>Eukaryota</taxon>
        <taxon>Fungi</taxon>
        <taxon>Dikarya</taxon>
        <taxon>Ascomycota</taxon>
        <taxon>Pezizomycotina</taxon>
        <taxon>Eurotiomycetes</taxon>
        <taxon>Chaetothyriomycetidae</taxon>
        <taxon>Chaetothyriales</taxon>
        <taxon>Herpotrichiellaceae</taxon>
        <taxon>Exophiala</taxon>
    </lineage>
</organism>
<feature type="chain" id="PRO_5002236253" evidence="2">
    <location>
        <begin position="19"/>
        <end position="344"/>
    </location>
</feature>
<dbReference type="OrthoDB" id="5409353at2759"/>
<dbReference type="RefSeq" id="XP_016224439.1">
    <property type="nucleotide sequence ID" value="XM_016368651.1"/>
</dbReference>
<dbReference type="PANTHER" id="PTHR40622">
    <property type="match status" value="1"/>
</dbReference>
<dbReference type="Proteomes" id="UP000054302">
    <property type="component" value="Unassembled WGS sequence"/>
</dbReference>
<dbReference type="PANTHER" id="PTHR40622:SF1">
    <property type="match status" value="1"/>
</dbReference>
<keyword evidence="1" id="KW-0472">Membrane</keyword>